<dbReference type="CDD" id="cd02022">
    <property type="entry name" value="DPCK"/>
    <property type="match status" value="1"/>
</dbReference>
<evidence type="ECO:0000256" key="4">
    <source>
        <dbReference type="ARBA" id="ARBA00022993"/>
    </source>
</evidence>
<dbReference type="SUPFAM" id="SSF52540">
    <property type="entry name" value="P-loop containing nucleoside triphosphate hydrolases"/>
    <property type="match status" value="1"/>
</dbReference>
<organism evidence="7 8">
    <name type="scientific">Undibacterium arcticum</name>
    <dbReference type="NCBI Taxonomy" id="1762892"/>
    <lineage>
        <taxon>Bacteria</taxon>
        <taxon>Pseudomonadati</taxon>
        <taxon>Pseudomonadota</taxon>
        <taxon>Betaproteobacteria</taxon>
        <taxon>Burkholderiales</taxon>
        <taxon>Oxalobacteraceae</taxon>
        <taxon>Undibacterium</taxon>
    </lineage>
</organism>
<feature type="binding site" evidence="5">
    <location>
        <begin position="21"/>
        <end position="26"/>
    </location>
    <ligand>
        <name>ATP</name>
        <dbReference type="ChEBI" id="CHEBI:30616"/>
    </ligand>
</feature>
<dbReference type="EMBL" id="JBHRTP010000041">
    <property type="protein sequence ID" value="MFC3109115.1"/>
    <property type="molecule type" value="Genomic_DNA"/>
</dbReference>
<comment type="similarity">
    <text evidence="1 5">Belongs to the CoaE family.</text>
</comment>
<keyword evidence="5 7" id="KW-0418">Kinase</keyword>
<keyword evidence="5 7" id="KW-0808">Transferase</keyword>
<keyword evidence="5" id="KW-0963">Cytoplasm</keyword>
<keyword evidence="2 5" id="KW-0547">Nucleotide-binding</keyword>
<keyword evidence="3 5" id="KW-0067">ATP-binding</keyword>
<sequence>MLASVRPIGDRLSVGLTGGIGSGKSTVADLFAAQGAAVIDTDLIAHQLTAPGGQAIDAIVAQFGVDFLAPSGAMDRAKMRAQVFADPAARQRLEAILHPLIRQQTATAAAQAPGDYLMFVVPLLVESGNWRQQVSRVLVIDCPEDLQLARVMQRSALTEAQVRSIMASQATRAQRLAAADDVLLNDRSAADLIPEIGRLHAFYKGLAGATPIKQP</sequence>
<dbReference type="RefSeq" id="WP_390327071.1">
    <property type="nucleotide sequence ID" value="NZ_JBHRTP010000041.1"/>
</dbReference>
<keyword evidence="4 5" id="KW-0173">Coenzyme A biosynthesis</keyword>
<dbReference type="InterPro" id="IPR001977">
    <property type="entry name" value="Depp_CoAkinase"/>
</dbReference>
<comment type="caution">
    <text evidence="7">The sequence shown here is derived from an EMBL/GenBank/DDBJ whole genome shotgun (WGS) entry which is preliminary data.</text>
</comment>
<dbReference type="PANTHER" id="PTHR10695:SF46">
    <property type="entry name" value="BIFUNCTIONAL COENZYME A SYNTHASE-RELATED"/>
    <property type="match status" value="1"/>
</dbReference>
<dbReference type="HAMAP" id="MF_00376">
    <property type="entry name" value="Dephospho_CoA_kinase"/>
    <property type="match status" value="1"/>
</dbReference>
<dbReference type="Pfam" id="PF01121">
    <property type="entry name" value="CoaE"/>
    <property type="match status" value="1"/>
</dbReference>
<evidence type="ECO:0000256" key="2">
    <source>
        <dbReference type="ARBA" id="ARBA00022741"/>
    </source>
</evidence>
<dbReference type="Gene3D" id="3.40.50.300">
    <property type="entry name" value="P-loop containing nucleotide triphosphate hydrolases"/>
    <property type="match status" value="1"/>
</dbReference>
<name>A0ABV7F2E2_9BURK</name>
<evidence type="ECO:0000256" key="5">
    <source>
        <dbReference type="HAMAP-Rule" id="MF_00376"/>
    </source>
</evidence>
<comment type="catalytic activity">
    <reaction evidence="5">
        <text>3'-dephospho-CoA + ATP = ADP + CoA + H(+)</text>
        <dbReference type="Rhea" id="RHEA:18245"/>
        <dbReference type="ChEBI" id="CHEBI:15378"/>
        <dbReference type="ChEBI" id="CHEBI:30616"/>
        <dbReference type="ChEBI" id="CHEBI:57287"/>
        <dbReference type="ChEBI" id="CHEBI:57328"/>
        <dbReference type="ChEBI" id="CHEBI:456216"/>
        <dbReference type="EC" id="2.7.1.24"/>
    </reaction>
</comment>
<evidence type="ECO:0000256" key="3">
    <source>
        <dbReference type="ARBA" id="ARBA00022840"/>
    </source>
</evidence>
<dbReference type="EC" id="2.7.1.24" evidence="5 6"/>
<gene>
    <name evidence="5 7" type="primary">coaE</name>
    <name evidence="7" type="ORF">ACFOFO_14290</name>
</gene>
<accession>A0ABV7F2E2</accession>
<dbReference type="NCBIfam" id="TIGR00152">
    <property type="entry name" value="dephospho-CoA kinase"/>
    <property type="match status" value="1"/>
</dbReference>
<dbReference type="PROSITE" id="PS51219">
    <property type="entry name" value="DPCK"/>
    <property type="match status" value="1"/>
</dbReference>
<dbReference type="GO" id="GO:0004140">
    <property type="term" value="F:dephospho-CoA kinase activity"/>
    <property type="evidence" value="ECO:0007669"/>
    <property type="project" value="UniProtKB-EC"/>
</dbReference>
<comment type="function">
    <text evidence="5">Catalyzes the phosphorylation of the 3'-hydroxyl group of dephosphocoenzyme A to form coenzyme A.</text>
</comment>
<dbReference type="Proteomes" id="UP001595530">
    <property type="component" value="Unassembled WGS sequence"/>
</dbReference>
<comment type="subcellular location">
    <subcellularLocation>
        <location evidence="5">Cytoplasm</location>
    </subcellularLocation>
</comment>
<evidence type="ECO:0000313" key="8">
    <source>
        <dbReference type="Proteomes" id="UP001595530"/>
    </source>
</evidence>
<evidence type="ECO:0000313" key="7">
    <source>
        <dbReference type="EMBL" id="MFC3109115.1"/>
    </source>
</evidence>
<dbReference type="PANTHER" id="PTHR10695">
    <property type="entry name" value="DEPHOSPHO-COA KINASE-RELATED"/>
    <property type="match status" value="1"/>
</dbReference>
<protein>
    <recommendedName>
        <fullName evidence="5 6">Dephospho-CoA kinase</fullName>
        <ecNumber evidence="5 6">2.7.1.24</ecNumber>
    </recommendedName>
    <alternativeName>
        <fullName evidence="5">Dephosphocoenzyme A kinase</fullName>
    </alternativeName>
</protein>
<comment type="pathway">
    <text evidence="5">Cofactor biosynthesis; coenzyme A biosynthesis; CoA from (R)-pantothenate: step 5/5.</text>
</comment>
<dbReference type="InterPro" id="IPR027417">
    <property type="entry name" value="P-loop_NTPase"/>
</dbReference>
<evidence type="ECO:0000256" key="6">
    <source>
        <dbReference type="NCBIfam" id="TIGR00152"/>
    </source>
</evidence>
<keyword evidence="8" id="KW-1185">Reference proteome</keyword>
<proteinExistence type="inferred from homology"/>
<evidence type="ECO:0000256" key="1">
    <source>
        <dbReference type="ARBA" id="ARBA00009018"/>
    </source>
</evidence>
<reference evidence="8" key="1">
    <citation type="journal article" date="2019" name="Int. J. Syst. Evol. Microbiol.">
        <title>The Global Catalogue of Microorganisms (GCM) 10K type strain sequencing project: providing services to taxonomists for standard genome sequencing and annotation.</title>
        <authorList>
            <consortium name="The Broad Institute Genomics Platform"/>
            <consortium name="The Broad Institute Genome Sequencing Center for Infectious Disease"/>
            <person name="Wu L."/>
            <person name="Ma J."/>
        </authorList>
    </citation>
    <scope>NUCLEOTIDE SEQUENCE [LARGE SCALE GENOMIC DNA]</scope>
    <source>
        <strain evidence="8">KCTC 42986</strain>
    </source>
</reference>